<evidence type="ECO:0000313" key="2">
    <source>
        <dbReference type="EMBL" id="GFR29475.1"/>
    </source>
</evidence>
<dbReference type="InterPro" id="IPR011333">
    <property type="entry name" value="SKP1/BTB/POZ_sf"/>
</dbReference>
<dbReference type="SUPFAM" id="SSF54695">
    <property type="entry name" value="POZ domain"/>
    <property type="match status" value="1"/>
</dbReference>
<dbReference type="Gene3D" id="1.25.40.420">
    <property type="match status" value="1"/>
</dbReference>
<dbReference type="AlphaFoldDB" id="A0A8X6JBY6"/>
<dbReference type="GO" id="GO:0005829">
    <property type="term" value="C:cytosol"/>
    <property type="evidence" value="ECO:0007669"/>
    <property type="project" value="TreeGrafter"/>
</dbReference>
<evidence type="ECO:0000313" key="3">
    <source>
        <dbReference type="Proteomes" id="UP000887116"/>
    </source>
</evidence>
<comment type="caution">
    <text evidence="2">The sequence shown here is derived from an EMBL/GenBank/DDBJ whole genome shotgun (WGS) entry which is preliminary data.</text>
</comment>
<dbReference type="PROSITE" id="PS50097">
    <property type="entry name" value="BTB"/>
    <property type="match status" value="1"/>
</dbReference>
<keyword evidence="3" id="KW-1185">Reference proteome</keyword>
<dbReference type="Proteomes" id="UP000887116">
    <property type="component" value="Unassembled WGS sequence"/>
</dbReference>
<dbReference type="Gene3D" id="3.30.710.10">
    <property type="entry name" value="Potassium Channel Kv1.1, Chain A"/>
    <property type="match status" value="1"/>
</dbReference>
<protein>
    <recommendedName>
        <fullName evidence="1">BTB domain-containing protein</fullName>
    </recommendedName>
</protein>
<proteinExistence type="predicted"/>
<dbReference type="OrthoDB" id="6409809at2759"/>
<reference evidence="2" key="1">
    <citation type="submission" date="2020-07" db="EMBL/GenBank/DDBJ databases">
        <title>Multicomponent nature underlies the extraordinary mechanical properties of spider dragline silk.</title>
        <authorList>
            <person name="Kono N."/>
            <person name="Nakamura H."/>
            <person name="Mori M."/>
            <person name="Yoshida Y."/>
            <person name="Ohtoshi R."/>
            <person name="Malay A.D."/>
            <person name="Moran D.A.P."/>
            <person name="Tomita M."/>
            <person name="Numata K."/>
            <person name="Arakawa K."/>
        </authorList>
    </citation>
    <scope>NUCLEOTIDE SEQUENCE</scope>
</reference>
<dbReference type="EMBL" id="BMAO01039166">
    <property type="protein sequence ID" value="GFR29475.1"/>
    <property type="molecule type" value="Genomic_DNA"/>
</dbReference>
<gene>
    <name evidence="2" type="ORF">TNCT_341191</name>
</gene>
<dbReference type="CDD" id="cd14733">
    <property type="entry name" value="BACK"/>
    <property type="match status" value="1"/>
</dbReference>
<evidence type="ECO:0000259" key="1">
    <source>
        <dbReference type="PROSITE" id="PS50097"/>
    </source>
</evidence>
<feature type="domain" description="BTB" evidence="1">
    <location>
        <begin position="26"/>
        <end position="97"/>
    </location>
</feature>
<organism evidence="2 3">
    <name type="scientific">Trichonephila clavata</name>
    <name type="common">Joro spider</name>
    <name type="synonym">Nephila clavata</name>
    <dbReference type="NCBI Taxonomy" id="2740835"/>
    <lineage>
        <taxon>Eukaryota</taxon>
        <taxon>Metazoa</taxon>
        <taxon>Ecdysozoa</taxon>
        <taxon>Arthropoda</taxon>
        <taxon>Chelicerata</taxon>
        <taxon>Arachnida</taxon>
        <taxon>Araneae</taxon>
        <taxon>Araneomorphae</taxon>
        <taxon>Entelegynae</taxon>
        <taxon>Araneoidea</taxon>
        <taxon>Nephilidae</taxon>
        <taxon>Trichonephila</taxon>
    </lineage>
</organism>
<accession>A0A8X6JBY6</accession>
<sequence length="223" mass="25532">MKVVPAKEHRTTLKKLSLDRQIGHSTDVTFIVGKDEDSSIFKAHRILLTIANSEFEKMFKDQSNGQLNEQIRIKDLKPAGFGILLDFLYEPTIAIPDLKTAFETFAAARKYKIPILMRLMENYVIEDINRDNAMAILRLALKLKMPLVKKISSRIIKENADYILSSHEFIELPSYMVERIAAMKNLKASKVQVSYAVGRWKNANYVSSFNCSTFRLHSSFTLP</sequence>
<dbReference type="Pfam" id="PF00651">
    <property type="entry name" value="BTB"/>
    <property type="match status" value="1"/>
</dbReference>
<name>A0A8X6JBY6_TRICU</name>
<dbReference type="PANTHER" id="PTHR45774">
    <property type="entry name" value="BTB/POZ DOMAIN-CONTAINING"/>
    <property type="match status" value="1"/>
</dbReference>
<dbReference type="GO" id="GO:0022008">
    <property type="term" value="P:neurogenesis"/>
    <property type="evidence" value="ECO:0007669"/>
    <property type="project" value="TreeGrafter"/>
</dbReference>
<dbReference type="PANTHER" id="PTHR45774:SF4">
    <property type="entry name" value="AXUNDEAD, ISOFORM F"/>
    <property type="match status" value="1"/>
</dbReference>
<dbReference type="InterPro" id="IPR000210">
    <property type="entry name" value="BTB/POZ_dom"/>
</dbReference>
<dbReference type="SMART" id="SM00225">
    <property type="entry name" value="BTB"/>
    <property type="match status" value="1"/>
</dbReference>